<feature type="transmembrane region" description="Helical" evidence="1">
    <location>
        <begin position="70"/>
        <end position="91"/>
    </location>
</feature>
<comment type="caution">
    <text evidence="2">The sequence shown here is derived from an EMBL/GenBank/DDBJ whole genome shotgun (WGS) entry which is preliminary data.</text>
</comment>
<dbReference type="Proteomes" id="UP000818323">
    <property type="component" value="Unassembled WGS sequence"/>
</dbReference>
<protein>
    <submittedName>
        <fullName evidence="2">Uncharacterized protein</fullName>
    </submittedName>
</protein>
<gene>
    <name evidence="2" type="ORF">GR303_21075</name>
</gene>
<keyword evidence="3" id="KW-1185">Reference proteome</keyword>
<keyword evidence="1" id="KW-0472">Membrane</keyword>
<dbReference type="RefSeq" id="WP_161725602.1">
    <property type="nucleotide sequence ID" value="NZ_JAAAXI010000022.1"/>
</dbReference>
<proteinExistence type="predicted"/>
<evidence type="ECO:0000313" key="3">
    <source>
        <dbReference type="Proteomes" id="UP000818323"/>
    </source>
</evidence>
<evidence type="ECO:0000256" key="1">
    <source>
        <dbReference type="SAM" id="Phobius"/>
    </source>
</evidence>
<organism evidence="2 3">
    <name type="scientific">Microvirga arsenatis</name>
    <dbReference type="NCBI Taxonomy" id="2692265"/>
    <lineage>
        <taxon>Bacteria</taxon>
        <taxon>Pseudomonadati</taxon>
        <taxon>Pseudomonadota</taxon>
        <taxon>Alphaproteobacteria</taxon>
        <taxon>Hyphomicrobiales</taxon>
        <taxon>Methylobacteriaceae</taxon>
        <taxon>Microvirga</taxon>
    </lineage>
</organism>
<accession>A0ABW9Z2S9</accession>
<keyword evidence="1" id="KW-0812">Transmembrane</keyword>
<name>A0ABW9Z2S9_9HYPH</name>
<keyword evidence="1" id="KW-1133">Transmembrane helix</keyword>
<reference evidence="2 3" key="1">
    <citation type="submission" date="2020-01" db="EMBL/GenBank/DDBJ databases">
        <title>Microvirga sp. nov., an arsenate reduction bacterium isolated from Tibet hotspring sediments.</title>
        <authorList>
            <person name="Yuan C.-G."/>
        </authorList>
    </citation>
    <scope>NUCLEOTIDE SEQUENCE [LARGE SCALE GENOMIC DNA]</scope>
    <source>
        <strain evidence="2 3">SYSU G3D203</strain>
    </source>
</reference>
<dbReference type="EMBL" id="JAAAXJ010000019">
    <property type="protein sequence ID" value="NBJ26835.1"/>
    <property type="molecule type" value="Genomic_DNA"/>
</dbReference>
<sequence>MRRPSRLGRCWAPPACNFVHRRTGDWRTNLAAIGTLGAAFWIGQAASILFPGTAPADPDSESDGRVAGIPGQLIADAVMVPLVALACLIGARDEGT</sequence>
<evidence type="ECO:0000313" key="2">
    <source>
        <dbReference type="EMBL" id="NBJ26835.1"/>
    </source>
</evidence>
<feature type="transmembrane region" description="Helical" evidence="1">
    <location>
        <begin position="30"/>
        <end position="50"/>
    </location>
</feature>